<proteinExistence type="predicted"/>
<gene>
    <name evidence="3" type="ORF">MELLADRAFT_54732</name>
</gene>
<dbReference type="Proteomes" id="UP000001072">
    <property type="component" value="Unassembled WGS sequence"/>
</dbReference>
<evidence type="ECO:0000256" key="2">
    <source>
        <dbReference type="SAM" id="MobiDB-lite"/>
    </source>
</evidence>
<reference evidence="4" key="1">
    <citation type="journal article" date="2011" name="Proc. Natl. Acad. Sci. U.S.A.">
        <title>Obligate biotrophy features unraveled by the genomic analysis of rust fungi.</title>
        <authorList>
            <person name="Duplessis S."/>
            <person name="Cuomo C.A."/>
            <person name="Lin Y.-C."/>
            <person name="Aerts A."/>
            <person name="Tisserant E."/>
            <person name="Veneault-Fourrey C."/>
            <person name="Joly D.L."/>
            <person name="Hacquard S."/>
            <person name="Amselem J."/>
            <person name="Cantarel B.L."/>
            <person name="Chiu R."/>
            <person name="Coutinho P.M."/>
            <person name="Feau N."/>
            <person name="Field M."/>
            <person name="Frey P."/>
            <person name="Gelhaye E."/>
            <person name="Goldberg J."/>
            <person name="Grabherr M.G."/>
            <person name="Kodira C.D."/>
            <person name="Kohler A."/>
            <person name="Kuees U."/>
            <person name="Lindquist E.A."/>
            <person name="Lucas S.M."/>
            <person name="Mago R."/>
            <person name="Mauceli E."/>
            <person name="Morin E."/>
            <person name="Murat C."/>
            <person name="Pangilinan J.L."/>
            <person name="Park R."/>
            <person name="Pearson M."/>
            <person name="Quesneville H."/>
            <person name="Rouhier N."/>
            <person name="Sakthikumar S."/>
            <person name="Salamov A.A."/>
            <person name="Schmutz J."/>
            <person name="Selles B."/>
            <person name="Shapiro H."/>
            <person name="Tanguay P."/>
            <person name="Tuskan G.A."/>
            <person name="Henrissat B."/>
            <person name="Van de Peer Y."/>
            <person name="Rouze P."/>
            <person name="Ellis J.G."/>
            <person name="Dodds P.N."/>
            <person name="Schein J.E."/>
            <person name="Zhong S."/>
            <person name="Hamelin R.C."/>
            <person name="Grigoriev I.V."/>
            <person name="Szabo L.J."/>
            <person name="Martin F."/>
        </authorList>
    </citation>
    <scope>NUCLEOTIDE SEQUENCE [LARGE SCALE GENOMIC DNA]</scope>
    <source>
        <strain evidence="4">98AG31 / pathotype 3-4-7</strain>
    </source>
</reference>
<organism evidence="4">
    <name type="scientific">Melampsora larici-populina (strain 98AG31 / pathotype 3-4-7)</name>
    <name type="common">Poplar leaf rust fungus</name>
    <dbReference type="NCBI Taxonomy" id="747676"/>
    <lineage>
        <taxon>Eukaryota</taxon>
        <taxon>Fungi</taxon>
        <taxon>Dikarya</taxon>
        <taxon>Basidiomycota</taxon>
        <taxon>Pucciniomycotina</taxon>
        <taxon>Pucciniomycetes</taxon>
        <taxon>Pucciniales</taxon>
        <taxon>Melampsoraceae</taxon>
        <taxon>Melampsora</taxon>
    </lineage>
</organism>
<dbReference type="KEGG" id="mlr:MELLADRAFT_54732"/>
<feature type="compositionally biased region" description="Basic and acidic residues" evidence="2">
    <location>
        <begin position="216"/>
        <end position="226"/>
    </location>
</feature>
<dbReference type="GeneID" id="18928931"/>
<feature type="region of interest" description="Disordered" evidence="2">
    <location>
        <begin position="63"/>
        <end position="86"/>
    </location>
</feature>
<feature type="region of interest" description="Disordered" evidence="2">
    <location>
        <begin position="208"/>
        <end position="228"/>
    </location>
</feature>
<feature type="compositionally biased region" description="Pro residues" evidence="2">
    <location>
        <begin position="158"/>
        <end position="168"/>
    </location>
</feature>
<dbReference type="RefSeq" id="XP_007404635.1">
    <property type="nucleotide sequence ID" value="XM_007404573.1"/>
</dbReference>
<protein>
    <submittedName>
        <fullName evidence="3">Uncharacterized protein</fullName>
    </submittedName>
</protein>
<sequence>MTHSYSHPYGHPSLPISYPILNLSPHIISAIHQVSALAHHLNLLVSNFAPHLHSHGFGTSLTPNACRRKPSIRSQNWRRRTENSTKSARYHSFPLQHCNTPFEPSKTPPEVPYDTRPSSMPPLPVFFTRPVVMSPLPSTIAEPVLCSMSSDWSSYSPPSRPHSVPPFPELDRRTRSRSVHSPRFPFLDLASPAKHQFYHKLPMLSDLEPSGNTAKHSLETPIHTEGELANDSIVDTQMKSTNKPQSQLDPTQESCVALRQELRELDQTRESQAELRQELSEVRAMIEALLRSPDHLQTDVINSEPAKSSDQAAASYTTNPQ</sequence>
<keyword evidence="1" id="KW-0175">Coiled coil</keyword>
<evidence type="ECO:0000313" key="3">
    <source>
        <dbReference type="EMBL" id="EGG12260.1"/>
    </source>
</evidence>
<accession>F4R5H7</accession>
<dbReference type="VEuPathDB" id="FungiDB:MELLADRAFT_54732"/>
<name>F4R5H7_MELLP</name>
<evidence type="ECO:0000256" key="1">
    <source>
        <dbReference type="SAM" id="Coils"/>
    </source>
</evidence>
<feature type="region of interest" description="Disordered" evidence="2">
    <location>
        <begin position="151"/>
        <end position="176"/>
    </location>
</feature>
<dbReference type="HOGENOM" id="CLU_866206_0_0_1"/>
<feature type="region of interest" description="Disordered" evidence="2">
    <location>
        <begin position="292"/>
        <end position="321"/>
    </location>
</feature>
<dbReference type="EMBL" id="GL883091">
    <property type="protein sequence ID" value="EGG12260.1"/>
    <property type="molecule type" value="Genomic_DNA"/>
</dbReference>
<feature type="coiled-coil region" evidence="1">
    <location>
        <begin position="255"/>
        <end position="292"/>
    </location>
</feature>
<keyword evidence="4" id="KW-1185">Reference proteome</keyword>
<dbReference type="AlphaFoldDB" id="F4R5H7"/>
<dbReference type="InParanoid" id="F4R5H7"/>
<feature type="compositionally biased region" description="Polar residues" evidence="2">
    <location>
        <begin position="299"/>
        <end position="321"/>
    </location>
</feature>
<evidence type="ECO:0000313" key="4">
    <source>
        <dbReference type="Proteomes" id="UP000001072"/>
    </source>
</evidence>